<dbReference type="Proteomes" id="UP001310594">
    <property type="component" value="Unassembled WGS sequence"/>
</dbReference>
<protein>
    <submittedName>
        <fullName evidence="1">Uncharacterized protein</fullName>
    </submittedName>
</protein>
<evidence type="ECO:0000313" key="1">
    <source>
        <dbReference type="EMBL" id="KAK5690084.1"/>
    </source>
</evidence>
<name>A0AAN7VKV3_9PEZI</name>
<gene>
    <name evidence="1" type="ORF">LTR97_012569</name>
</gene>
<proteinExistence type="predicted"/>
<dbReference type="EMBL" id="JAVRQU010000027">
    <property type="protein sequence ID" value="KAK5690084.1"/>
    <property type="molecule type" value="Genomic_DNA"/>
</dbReference>
<organism evidence="1 2">
    <name type="scientific">Elasticomyces elasticus</name>
    <dbReference type="NCBI Taxonomy" id="574655"/>
    <lineage>
        <taxon>Eukaryota</taxon>
        <taxon>Fungi</taxon>
        <taxon>Dikarya</taxon>
        <taxon>Ascomycota</taxon>
        <taxon>Pezizomycotina</taxon>
        <taxon>Dothideomycetes</taxon>
        <taxon>Dothideomycetidae</taxon>
        <taxon>Mycosphaerellales</taxon>
        <taxon>Teratosphaeriaceae</taxon>
        <taxon>Elasticomyces</taxon>
    </lineage>
</organism>
<sequence>MSKIFPEQPAIALVNQQIRAEALPMFYHSNTFVVQHGCLMLRGPGHFKMMMSRFANDIARRDVARIQYSATMRRGTNIEESTIFVHQNGPHALLFILAGEATQACTCYTMAELRRLAATEVPEAGVTRNLALDVISSALPLIIVPSLVDVLDMRRVSIFSRQIFRMPDLVDIPVCSDCRKPRWRTTKERAEIRATRGV</sequence>
<reference evidence="1" key="1">
    <citation type="submission" date="2023-08" db="EMBL/GenBank/DDBJ databases">
        <title>Black Yeasts Isolated from many extreme environments.</title>
        <authorList>
            <person name="Coleine C."/>
            <person name="Stajich J.E."/>
            <person name="Selbmann L."/>
        </authorList>
    </citation>
    <scope>NUCLEOTIDE SEQUENCE</scope>
    <source>
        <strain evidence="1">CCFEE 5810</strain>
    </source>
</reference>
<comment type="caution">
    <text evidence="1">The sequence shown here is derived from an EMBL/GenBank/DDBJ whole genome shotgun (WGS) entry which is preliminary data.</text>
</comment>
<accession>A0AAN7VKV3</accession>
<evidence type="ECO:0000313" key="2">
    <source>
        <dbReference type="Proteomes" id="UP001310594"/>
    </source>
</evidence>
<dbReference type="AlphaFoldDB" id="A0AAN7VKV3"/>